<dbReference type="RefSeq" id="XP_005773816.1">
    <property type="nucleotide sequence ID" value="XM_005773759.1"/>
</dbReference>
<accession>A0A0D3JD02</accession>
<sequence length="249" mass="26234">MSLLCISFAAAPSYSSAVPPRAGSALHAATAGRSPAAVAVAGRRALLDAVAVSAAGSILAGLPLAASASGGATAGKYTTIPVAKRRYFGRVKQGVFEFLNMGGAVEKGDFKSQPVTAFFSQTIVSTSARQKSGCAMSDNCKVKEEYSSRWEDLQLSMFLLGNAFRLDSGKPPEKVKQVKEAKAFFSEVEKLQRAMRQNNAAEAKARFASATNALDVYLNDVELPPTVDDVYSSKADTKVPSLCQGSFCV</sequence>
<dbReference type="GeneID" id="17266932"/>
<reference evidence="1" key="2">
    <citation type="submission" date="2024-10" db="UniProtKB">
        <authorList>
            <consortium name="EnsemblProtists"/>
        </authorList>
    </citation>
    <scope>IDENTIFICATION</scope>
</reference>
<evidence type="ECO:0000313" key="1">
    <source>
        <dbReference type="EnsemblProtists" id="EOD21387"/>
    </source>
</evidence>
<reference evidence="2" key="1">
    <citation type="journal article" date="2013" name="Nature">
        <title>Pan genome of the phytoplankton Emiliania underpins its global distribution.</title>
        <authorList>
            <person name="Read B.A."/>
            <person name="Kegel J."/>
            <person name="Klute M.J."/>
            <person name="Kuo A."/>
            <person name="Lefebvre S.C."/>
            <person name="Maumus F."/>
            <person name="Mayer C."/>
            <person name="Miller J."/>
            <person name="Monier A."/>
            <person name="Salamov A."/>
            <person name="Young J."/>
            <person name="Aguilar M."/>
            <person name="Claverie J.M."/>
            <person name="Frickenhaus S."/>
            <person name="Gonzalez K."/>
            <person name="Herman E.K."/>
            <person name="Lin Y.C."/>
            <person name="Napier J."/>
            <person name="Ogata H."/>
            <person name="Sarno A.F."/>
            <person name="Shmutz J."/>
            <person name="Schroeder D."/>
            <person name="de Vargas C."/>
            <person name="Verret F."/>
            <person name="von Dassow P."/>
            <person name="Valentin K."/>
            <person name="Van de Peer Y."/>
            <person name="Wheeler G."/>
            <person name="Dacks J.B."/>
            <person name="Delwiche C.F."/>
            <person name="Dyhrman S.T."/>
            <person name="Glockner G."/>
            <person name="John U."/>
            <person name="Richards T."/>
            <person name="Worden A.Z."/>
            <person name="Zhang X."/>
            <person name="Grigoriev I.V."/>
            <person name="Allen A.E."/>
            <person name="Bidle K."/>
            <person name="Borodovsky M."/>
            <person name="Bowler C."/>
            <person name="Brownlee C."/>
            <person name="Cock J.M."/>
            <person name="Elias M."/>
            <person name="Gladyshev V.N."/>
            <person name="Groth M."/>
            <person name="Guda C."/>
            <person name="Hadaegh A."/>
            <person name="Iglesias-Rodriguez M.D."/>
            <person name="Jenkins J."/>
            <person name="Jones B.M."/>
            <person name="Lawson T."/>
            <person name="Leese F."/>
            <person name="Lindquist E."/>
            <person name="Lobanov A."/>
            <person name="Lomsadze A."/>
            <person name="Malik S.B."/>
            <person name="Marsh M.E."/>
            <person name="Mackinder L."/>
            <person name="Mock T."/>
            <person name="Mueller-Roeber B."/>
            <person name="Pagarete A."/>
            <person name="Parker M."/>
            <person name="Probert I."/>
            <person name="Quesneville H."/>
            <person name="Raines C."/>
            <person name="Rensing S.A."/>
            <person name="Riano-Pachon D.M."/>
            <person name="Richier S."/>
            <person name="Rokitta S."/>
            <person name="Shiraiwa Y."/>
            <person name="Soanes D.M."/>
            <person name="van der Giezen M."/>
            <person name="Wahlund T.M."/>
            <person name="Williams B."/>
            <person name="Wilson W."/>
            <person name="Wolfe G."/>
            <person name="Wurch L.L."/>
        </authorList>
    </citation>
    <scope>NUCLEOTIDE SEQUENCE</scope>
</reference>
<dbReference type="PaxDb" id="2903-EOD21387"/>
<proteinExistence type="predicted"/>
<dbReference type="Proteomes" id="UP000013827">
    <property type="component" value="Unassembled WGS sequence"/>
</dbReference>
<dbReference type="EnsemblProtists" id="EOD21387">
    <property type="protein sequence ID" value="EOD21387"/>
    <property type="gene ID" value="EMIHUDRAFT_241294"/>
</dbReference>
<protein>
    <submittedName>
        <fullName evidence="1">Uncharacterized protein</fullName>
    </submittedName>
</protein>
<name>A0A0D3JD02_EMIH1</name>
<keyword evidence="2" id="KW-1185">Reference proteome</keyword>
<dbReference type="OMA" id="YTHDWET"/>
<evidence type="ECO:0000313" key="2">
    <source>
        <dbReference type="Proteomes" id="UP000013827"/>
    </source>
</evidence>
<dbReference type="KEGG" id="ehx:EMIHUDRAFT_241294"/>
<dbReference type="eggNOG" id="ENOG502S5VK">
    <property type="taxonomic scope" value="Eukaryota"/>
</dbReference>
<dbReference type="HOGENOM" id="CLU_081998_0_0_1"/>
<dbReference type="AlphaFoldDB" id="A0A0D3JD02"/>
<organism evidence="1 2">
    <name type="scientific">Emiliania huxleyi (strain CCMP1516)</name>
    <dbReference type="NCBI Taxonomy" id="280463"/>
    <lineage>
        <taxon>Eukaryota</taxon>
        <taxon>Haptista</taxon>
        <taxon>Haptophyta</taxon>
        <taxon>Prymnesiophyceae</taxon>
        <taxon>Isochrysidales</taxon>
        <taxon>Noelaerhabdaceae</taxon>
        <taxon>Emiliania</taxon>
    </lineage>
</organism>